<accession>A0A3Q3A452</accession>
<dbReference type="Proteomes" id="UP000264800">
    <property type="component" value="Unplaced"/>
</dbReference>
<dbReference type="InterPro" id="IPR050143">
    <property type="entry name" value="TRIM/RBCC"/>
</dbReference>
<evidence type="ECO:0000256" key="1">
    <source>
        <dbReference type="SAM" id="Coils"/>
    </source>
</evidence>
<name>A0A3Q3A452_KRYMA</name>
<dbReference type="AlphaFoldDB" id="A0A3Q3A452"/>
<feature type="domain" description="B30.2/SPRY" evidence="3">
    <location>
        <begin position="142"/>
        <end position="333"/>
    </location>
</feature>
<dbReference type="GeneTree" id="ENSGT00970000193381"/>
<dbReference type="CDD" id="cd12893">
    <property type="entry name" value="SPRY_PRY_TRIM35"/>
    <property type="match status" value="1"/>
</dbReference>
<dbReference type="PRINTS" id="PR01407">
    <property type="entry name" value="BUTYPHLNCDUF"/>
</dbReference>
<dbReference type="STRING" id="37003.ENSKMAP00000005644"/>
<proteinExistence type="predicted"/>
<dbReference type="InterPro" id="IPR001870">
    <property type="entry name" value="B30.2/SPRY"/>
</dbReference>
<dbReference type="InterPro" id="IPR043136">
    <property type="entry name" value="B30.2/SPRY_sf"/>
</dbReference>
<organism evidence="4 5">
    <name type="scientific">Kryptolebias marmoratus</name>
    <name type="common">Mangrove killifish</name>
    <name type="synonym">Rivulus marmoratus</name>
    <dbReference type="NCBI Taxonomy" id="37003"/>
    <lineage>
        <taxon>Eukaryota</taxon>
        <taxon>Metazoa</taxon>
        <taxon>Chordata</taxon>
        <taxon>Craniata</taxon>
        <taxon>Vertebrata</taxon>
        <taxon>Euteleostomi</taxon>
        <taxon>Actinopterygii</taxon>
        <taxon>Neopterygii</taxon>
        <taxon>Teleostei</taxon>
        <taxon>Neoteleostei</taxon>
        <taxon>Acanthomorphata</taxon>
        <taxon>Ovalentaria</taxon>
        <taxon>Atherinomorphae</taxon>
        <taxon>Cyprinodontiformes</taxon>
        <taxon>Rivulidae</taxon>
        <taxon>Kryptolebias</taxon>
    </lineage>
</organism>
<reference evidence="4" key="1">
    <citation type="submission" date="2025-08" db="UniProtKB">
        <authorList>
            <consortium name="Ensembl"/>
        </authorList>
    </citation>
    <scope>IDENTIFICATION</scope>
</reference>
<feature type="coiled-coil region" evidence="1">
    <location>
        <begin position="55"/>
        <end position="100"/>
    </location>
</feature>
<dbReference type="SUPFAM" id="SSF49899">
    <property type="entry name" value="Concanavalin A-like lectins/glucanases"/>
    <property type="match status" value="1"/>
</dbReference>
<reference evidence="4" key="2">
    <citation type="submission" date="2025-09" db="UniProtKB">
        <authorList>
            <consortium name="Ensembl"/>
        </authorList>
    </citation>
    <scope>IDENTIFICATION</scope>
</reference>
<keyword evidence="2" id="KW-0812">Transmembrane</keyword>
<evidence type="ECO:0000313" key="4">
    <source>
        <dbReference type="Ensembl" id="ENSKMAP00000005644.1"/>
    </source>
</evidence>
<dbReference type="InterPro" id="IPR003877">
    <property type="entry name" value="SPRY_dom"/>
</dbReference>
<dbReference type="Pfam" id="PF00622">
    <property type="entry name" value="SPRY"/>
    <property type="match status" value="1"/>
</dbReference>
<dbReference type="InterPro" id="IPR013320">
    <property type="entry name" value="ConA-like_dom_sf"/>
</dbReference>
<feature type="transmembrane region" description="Helical" evidence="2">
    <location>
        <begin position="13"/>
        <end position="35"/>
    </location>
</feature>
<protein>
    <recommendedName>
        <fullName evidence="3">B30.2/SPRY domain-containing protein</fullName>
    </recommendedName>
</protein>
<keyword evidence="5" id="KW-1185">Reference proteome</keyword>
<keyword evidence="1" id="KW-0175">Coiled coil</keyword>
<dbReference type="Gene3D" id="2.60.120.920">
    <property type="match status" value="1"/>
</dbReference>
<evidence type="ECO:0000259" key="3">
    <source>
        <dbReference type="PROSITE" id="PS50188"/>
    </source>
</evidence>
<sequence length="362" mass="40714">GALCAALPYLLQLFFASFFVLVSVLLVCILFLDLYKISGVSAVRTHDRELHQFLTEEEEARLAALRKEEEQKSKTVKGKMEALNKEIAALSDAIRAAEEELRADDVSFLNNYKAVVDKVQLCPKLEDPQLPSGALIDQAKHLGNLGFNIWNKMKDVVSYSPVILDPNTAHPRLVFSEGLTSVRKEEKKLFPDNPERFDYWYSVLSSEGFNSGSHSWDVDVGDSRGWMIGAIAGSKQRKGKARSEFRGLLFEEGKYSVVSPPAPSRVLVVQKRVLRIRVNLDWSRGKLSFTDLDTNTHIYAFTQIFTEAMFPVVNITDKIKLLPVKISVSNHKVIVVVSSRLQTHPNFATGVSNSSQKHYRRS</sequence>
<evidence type="ECO:0000313" key="5">
    <source>
        <dbReference type="Proteomes" id="UP000264800"/>
    </source>
</evidence>
<dbReference type="Ensembl" id="ENSKMAT00000005743.1">
    <property type="protein sequence ID" value="ENSKMAP00000005644.1"/>
    <property type="gene ID" value="ENSKMAG00000004288.1"/>
</dbReference>
<dbReference type="PANTHER" id="PTHR24103">
    <property type="entry name" value="E3 UBIQUITIN-PROTEIN LIGASE TRIM"/>
    <property type="match status" value="1"/>
</dbReference>
<dbReference type="InterPro" id="IPR006574">
    <property type="entry name" value="PRY"/>
</dbReference>
<dbReference type="PROSITE" id="PS50188">
    <property type="entry name" value="B302_SPRY"/>
    <property type="match status" value="1"/>
</dbReference>
<dbReference type="SMART" id="SM00589">
    <property type="entry name" value="PRY"/>
    <property type="match status" value="1"/>
</dbReference>
<dbReference type="Pfam" id="PF13765">
    <property type="entry name" value="PRY"/>
    <property type="match status" value="1"/>
</dbReference>
<dbReference type="InterPro" id="IPR003879">
    <property type="entry name" value="Butyrophylin_SPRY"/>
</dbReference>
<keyword evidence="2" id="KW-0472">Membrane</keyword>
<keyword evidence="2" id="KW-1133">Transmembrane helix</keyword>
<evidence type="ECO:0000256" key="2">
    <source>
        <dbReference type="SAM" id="Phobius"/>
    </source>
</evidence>